<reference evidence="1" key="1">
    <citation type="submission" date="2014-12" db="EMBL/GenBank/DDBJ databases">
        <title>Insight into the proteome of Arion vulgaris.</title>
        <authorList>
            <person name="Aradska J."/>
            <person name="Bulat T."/>
            <person name="Smidak R."/>
            <person name="Sarate P."/>
            <person name="Gangsoo J."/>
            <person name="Sialana F."/>
            <person name="Bilban M."/>
            <person name="Lubec G."/>
        </authorList>
    </citation>
    <scope>NUCLEOTIDE SEQUENCE</scope>
    <source>
        <tissue evidence="1">Skin</tissue>
    </source>
</reference>
<gene>
    <name evidence="1" type="primary">ORF91503</name>
</gene>
<dbReference type="AlphaFoldDB" id="A0A0B7A3A9"/>
<organism evidence="1">
    <name type="scientific">Arion vulgaris</name>
    <dbReference type="NCBI Taxonomy" id="1028688"/>
    <lineage>
        <taxon>Eukaryota</taxon>
        <taxon>Metazoa</taxon>
        <taxon>Spiralia</taxon>
        <taxon>Lophotrochozoa</taxon>
        <taxon>Mollusca</taxon>
        <taxon>Gastropoda</taxon>
        <taxon>Heterobranchia</taxon>
        <taxon>Euthyneura</taxon>
        <taxon>Panpulmonata</taxon>
        <taxon>Eupulmonata</taxon>
        <taxon>Stylommatophora</taxon>
        <taxon>Helicina</taxon>
        <taxon>Arionoidea</taxon>
        <taxon>Arionidae</taxon>
        <taxon>Arion</taxon>
    </lineage>
</organism>
<name>A0A0B7A3A9_9EUPU</name>
<dbReference type="EMBL" id="HACG01027676">
    <property type="protein sequence ID" value="CEK74541.1"/>
    <property type="molecule type" value="Transcribed_RNA"/>
</dbReference>
<proteinExistence type="predicted"/>
<protein>
    <submittedName>
        <fullName evidence="1">Uncharacterized protein</fullName>
    </submittedName>
</protein>
<evidence type="ECO:0000313" key="1">
    <source>
        <dbReference type="EMBL" id="CEK74541.1"/>
    </source>
</evidence>
<accession>A0A0B7A3A9</accession>
<sequence>MTDNMSGKIIPVGTKDDIKRFQSQKSTVEITSATISPPPPLPPARPGTKPMRQYLPPNPPTGLLPFQCPKCGSSQGDCNHQYDEIGLSIKRTEEEFNQYEALLNTDVTSESNVDIRLRKIEDNQTRIRNEFNEFRVSIVKSIKSLEGTIKHLTEQSDSLDDTVRESFGYVHSTMDKMHLQLLASNDHLGKQILEVRRDIMAVKSPGTNTESRQHLQKCTHTFEWEVGNLENMLRSQQHASSQSYLVGQTDFKILGGATCTKEGLFCVNISGDFTHMPMSPWEKKDGSFQCTAFIVDKSGKMVDYLVGQITGDMNKNKTWKVGDVAAREIQTNGYTTRAGDINMKFVLEVYA</sequence>